<dbReference type="SUPFAM" id="SSF51735">
    <property type="entry name" value="NAD(P)-binding Rossmann-fold domains"/>
    <property type="match status" value="1"/>
</dbReference>
<keyword evidence="3" id="KW-0560">Oxidoreductase</keyword>
<dbReference type="PROSITE" id="PS00061">
    <property type="entry name" value="ADH_SHORT"/>
    <property type="match status" value="1"/>
</dbReference>
<organism evidence="4 5">
    <name type="scientific">Crucibulum laeve</name>
    <dbReference type="NCBI Taxonomy" id="68775"/>
    <lineage>
        <taxon>Eukaryota</taxon>
        <taxon>Fungi</taxon>
        <taxon>Dikarya</taxon>
        <taxon>Basidiomycota</taxon>
        <taxon>Agaricomycotina</taxon>
        <taxon>Agaricomycetes</taxon>
        <taxon>Agaricomycetidae</taxon>
        <taxon>Agaricales</taxon>
        <taxon>Agaricineae</taxon>
        <taxon>Nidulariaceae</taxon>
        <taxon>Crucibulum</taxon>
    </lineage>
</organism>
<dbReference type="PRINTS" id="PR00081">
    <property type="entry name" value="GDHRDH"/>
</dbReference>
<dbReference type="AlphaFoldDB" id="A0A5C3M9Q8"/>
<dbReference type="STRING" id="68775.A0A5C3M9Q8"/>
<dbReference type="Pfam" id="PF13561">
    <property type="entry name" value="adh_short_C2"/>
    <property type="match status" value="1"/>
</dbReference>
<dbReference type="InterPro" id="IPR036291">
    <property type="entry name" value="NAD(P)-bd_dom_sf"/>
</dbReference>
<dbReference type="Proteomes" id="UP000308652">
    <property type="component" value="Unassembled WGS sequence"/>
</dbReference>
<dbReference type="InterPro" id="IPR002347">
    <property type="entry name" value="SDR_fam"/>
</dbReference>
<evidence type="ECO:0000256" key="3">
    <source>
        <dbReference type="ARBA" id="ARBA00023002"/>
    </source>
</evidence>
<dbReference type="GO" id="GO:0016614">
    <property type="term" value="F:oxidoreductase activity, acting on CH-OH group of donors"/>
    <property type="evidence" value="ECO:0007669"/>
    <property type="project" value="UniProtKB-ARBA"/>
</dbReference>
<reference evidence="4 5" key="1">
    <citation type="journal article" date="2019" name="Nat. Ecol. Evol.">
        <title>Megaphylogeny resolves global patterns of mushroom evolution.</title>
        <authorList>
            <person name="Varga T."/>
            <person name="Krizsan K."/>
            <person name="Foldi C."/>
            <person name="Dima B."/>
            <person name="Sanchez-Garcia M."/>
            <person name="Sanchez-Ramirez S."/>
            <person name="Szollosi G.J."/>
            <person name="Szarkandi J.G."/>
            <person name="Papp V."/>
            <person name="Albert L."/>
            <person name="Andreopoulos W."/>
            <person name="Angelini C."/>
            <person name="Antonin V."/>
            <person name="Barry K.W."/>
            <person name="Bougher N.L."/>
            <person name="Buchanan P."/>
            <person name="Buyck B."/>
            <person name="Bense V."/>
            <person name="Catcheside P."/>
            <person name="Chovatia M."/>
            <person name="Cooper J."/>
            <person name="Damon W."/>
            <person name="Desjardin D."/>
            <person name="Finy P."/>
            <person name="Geml J."/>
            <person name="Haridas S."/>
            <person name="Hughes K."/>
            <person name="Justo A."/>
            <person name="Karasinski D."/>
            <person name="Kautmanova I."/>
            <person name="Kiss B."/>
            <person name="Kocsube S."/>
            <person name="Kotiranta H."/>
            <person name="LaButti K.M."/>
            <person name="Lechner B.E."/>
            <person name="Liimatainen K."/>
            <person name="Lipzen A."/>
            <person name="Lukacs Z."/>
            <person name="Mihaltcheva S."/>
            <person name="Morgado L.N."/>
            <person name="Niskanen T."/>
            <person name="Noordeloos M.E."/>
            <person name="Ohm R.A."/>
            <person name="Ortiz-Santana B."/>
            <person name="Ovrebo C."/>
            <person name="Racz N."/>
            <person name="Riley R."/>
            <person name="Savchenko A."/>
            <person name="Shiryaev A."/>
            <person name="Soop K."/>
            <person name="Spirin V."/>
            <person name="Szebenyi C."/>
            <person name="Tomsovsky M."/>
            <person name="Tulloss R.E."/>
            <person name="Uehling J."/>
            <person name="Grigoriev I.V."/>
            <person name="Vagvolgyi C."/>
            <person name="Papp T."/>
            <person name="Martin F.M."/>
            <person name="Miettinen O."/>
            <person name="Hibbett D.S."/>
            <person name="Nagy L.G."/>
        </authorList>
    </citation>
    <scope>NUCLEOTIDE SEQUENCE [LARGE SCALE GENOMIC DNA]</scope>
    <source>
        <strain evidence="4 5">CBS 166.37</strain>
    </source>
</reference>
<dbReference type="Gene3D" id="3.40.50.720">
    <property type="entry name" value="NAD(P)-binding Rossmann-like Domain"/>
    <property type="match status" value="1"/>
</dbReference>
<keyword evidence="5" id="KW-1185">Reference proteome</keyword>
<evidence type="ECO:0000313" key="5">
    <source>
        <dbReference type="Proteomes" id="UP000308652"/>
    </source>
</evidence>
<sequence>MSETHSTSLAGKVAIVTGSSRSIGAAVVRRLSDEGASVVVNYVNNAAPADELVKEITSKGKGNAVAVKADASTIAGGQFLLDETLKAFGKIDIVVLNAGIMGSADLARLDEAQFDAHINANVKGPLFLAQAVAPHLPTPGGRIIFFSSTLTGASAVLPNALAYVASKGAVEQIVRVLAKDLGSKGITVNAVAPGPVDTTLFRNGKPEQVIKFITSQHPSNRLGQPEDVAPLVALLSSDAGQWINGQTIRVNGGFVV</sequence>
<evidence type="ECO:0008006" key="6">
    <source>
        <dbReference type="Google" id="ProtNLM"/>
    </source>
</evidence>
<evidence type="ECO:0000256" key="2">
    <source>
        <dbReference type="ARBA" id="ARBA00022857"/>
    </source>
</evidence>
<dbReference type="PANTHER" id="PTHR48107">
    <property type="entry name" value="NADPH-DEPENDENT ALDEHYDE REDUCTASE-LIKE PROTEIN, CHLOROPLASTIC-RELATED"/>
    <property type="match status" value="1"/>
</dbReference>
<dbReference type="EMBL" id="ML213594">
    <property type="protein sequence ID" value="TFK41453.1"/>
    <property type="molecule type" value="Genomic_DNA"/>
</dbReference>
<dbReference type="OrthoDB" id="5327538at2759"/>
<evidence type="ECO:0000313" key="4">
    <source>
        <dbReference type="EMBL" id="TFK41453.1"/>
    </source>
</evidence>
<evidence type="ECO:0000256" key="1">
    <source>
        <dbReference type="ARBA" id="ARBA00006484"/>
    </source>
</evidence>
<dbReference type="PRINTS" id="PR00080">
    <property type="entry name" value="SDRFAMILY"/>
</dbReference>
<accession>A0A5C3M9Q8</accession>
<gene>
    <name evidence="4" type="ORF">BDQ12DRAFT_678020</name>
</gene>
<dbReference type="InterPro" id="IPR020904">
    <property type="entry name" value="Sc_DH/Rdtase_CS"/>
</dbReference>
<dbReference type="FunFam" id="3.40.50.720:FF:000084">
    <property type="entry name" value="Short-chain dehydrogenase reductase"/>
    <property type="match status" value="1"/>
</dbReference>
<protein>
    <recommendedName>
        <fullName evidence="6">NAD(P)-binding protein</fullName>
    </recommendedName>
</protein>
<name>A0A5C3M9Q8_9AGAR</name>
<proteinExistence type="inferred from homology"/>
<keyword evidence="2" id="KW-0521">NADP</keyword>
<dbReference type="PANTHER" id="PTHR48107:SF7">
    <property type="entry name" value="RE15974P"/>
    <property type="match status" value="1"/>
</dbReference>
<comment type="similarity">
    <text evidence="1">Belongs to the short-chain dehydrogenases/reductases (SDR) family.</text>
</comment>